<evidence type="ECO:0000256" key="3">
    <source>
        <dbReference type="ARBA" id="ARBA00004892"/>
    </source>
</evidence>
<sequence length="372" mass="43701">MKMSFRWFGKEYDHITLEQIRQIPGMEVVVTSLLDIPVGEVWPIERLKALKEEVESYGLKLEVIESVNVHEDIKLGLETRDRYIEKYIKTIKNLSQIGVKVICYNFMPAFDWLRTELEQRLDDGSRTMAYRHDFVSKIDPENFAEQFMEQSKDSELPGWEPERLKEISRTIERYKEMTEDKYWKNIKYFLDSIIPSAEECDIKMAIHPDDPPWPVFGLPRVITGRENIRKFLDLNKSRYNGITVCTGSLGANRQNDIPAIIREFGREGRIHFAHIRNLKFTSERDFYESAHLSKCGSLDMFEIVKAFYDVEFDGYMRPDHGRMIWKETGRPGYGLYDRALGAVYLQGLWEAIDKMTNKTSTIFRHNYSSAKI</sequence>
<comment type="similarity">
    <text evidence="4 9">Belongs to the mannonate dehydratase family.</text>
</comment>
<dbReference type="SUPFAM" id="SSF51658">
    <property type="entry name" value="Xylose isomerase-like"/>
    <property type="match status" value="1"/>
</dbReference>
<dbReference type="EC" id="4.2.1.8" evidence="5 9"/>
<dbReference type="UniPathway" id="UPA00246"/>
<evidence type="ECO:0000256" key="2">
    <source>
        <dbReference type="ARBA" id="ARBA00002713"/>
    </source>
</evidence>
<keyword evidence="6 9" id="KW-0408">Iron</keyword>
<proteinExistence type="inferred from homology"/>
<evidence type="ECO:0000256" key="7">
    <source>
        <dbReference type="ARBA" id="ARBA00023211"/>
    </source>
</evidence>
<dbReference type="NCBIfam" id="NF003027">
    <property type="entry name" value="PRK03906.1"/>
    <property type="match status" value="1"/>
</dbReference>
<dbReference type="GO" id="GO:0030145">
    <property type="term" value="F:manganese ion binding"/>
    <property type="evidence" value="ECO:0007669"/>
    <property type="project" value="TreeGrafter"/>
</dbReference>
<protein>
    <recommendedName>
        <fullName evidence="5 9">Mannonate dehydratase</fullName>
        <ecNumber evidence="5 9">4.2.1.8</ecNumber>
    </recommendedName>
    <alternativeName>
        <fullName evidence="9">D-mannonate hydro-lyase</fullName>
    </alternativeName>
</protein>
<keyword evidence="7 9" id="KW-0464">Manganese</keyword>
<dbReference type="Pfam" id="PF03786">
    <property type="entry name" value="UxuA"/>
    <property type="match status" value="1"/>
</dbReference>
<dbReference type="Proteomes" id="UP000199266">
    <property type="component" value="Unassembled WGS sequence"/>
</dbReference>
<dbReference type="AlphaFoldDB" id="A0A1H3FCC8"/>
<dbReference type="PANTHER" id="PTHR30387:SF2">
    <property type="entry name" value="MANNONATE DEHYDRATASE"/>
    <property type="match status" value="1"/>
</dbReference>
<dbReference type="HAMAP" id="MF_00106">
    <property type="entry name" value="UxuA"/>
    <property type="match status" value="1"/>
</dbReference>
<organism evidence="10 11">
    <name type="scientific">Acetomicrobium thermoterrenum DSM 13490</name>
    <dbReference type="NCBI Taxonomy" id="1120987"/>
    <lineage>
        <taxon>Bacteria</taxon>
        <taxon>Thermotogati</taxon>
        <taxon>Synergistota</taxon>
        <taxon>Synergistia</taxon>
        <taxon>Synergistales</taxon>
        <taxon>Acetomicrobiaceae</taxon>
        <taxon>Acetomicrobium</taxon>
    </lineage>
</organism>
<evidence type="ECO:0000256" key="9">
    <source>
        <dbReference type="HAMAP-Rule" id="MF_00106"/>
    </source>
</evidence>
<accession>A0A1H3FCC8</accession>
<dbReference type="GO" id="GO:0008927">
    <property type="term" value="F:mannonate dehydratase activity"/>
    <property type="evidence" value="ECO:0007669"/>
    <property type="project" value="UniProtKB-UniRule"/>
</dbReference>
<dbReference type="PANTHER" id="PTHR30387">
    <property type="entry name" value="MANNONATE DEHYDRATASE"/>
    <property type="match status" value="1"/>
</dbReference>
<keyword evidence="11" id="KW-1185">Reference proteome</keyword>
<reference evidence="11" key="1">
    <citation type="submission" date="2016-10" db="EMBL/GenBank/DDBJ databases">
        <authorList>
            <person name="Varghese N."/>
            <person name="Submissions S."/>
        </authorList>
    </citation>
    <scope>NUCLEOTIDE SEQUENCE [LARGE SCALE GENOMIC DNA]</scope>
    <source>
        <strain evidence="11">DSM 13490</strain>
    </source>
</reference>
<dbReference type="NCBIfam" id="TIGR00695">
    <property type="entry name" value="uxuA"/>
    <property type="match status" value="1"/>
</dbReference>
<evidence type="ECO:0000313" key="10">
    <source>
        <dbReference type="EMBL" id="SDX88733.1"/>
    </source>
</evidence>
<evidence type="ECO:0000256" key="5">
    <source>
        <dbReference type="ARBA" id="ARBA00012927"/>
    </source>
</evidence>
<dbReference type="InterPro" id="IPR036237">
    <property type="entry name" value="Xyl_isomerase-like_sf"/>
</dbReference>
<evidence type="ECO:0000256" key="6">
    <source>
        <dbReference type="ARBA" id="ARBA00023004"/>
    </source>
</evidence>
<name>A0A1H3FCC8_9BACT</name>
<evidence type="ECO:0000256" key="1">
    <source>
        <dbReference type="ARBA" id="ARBA00001794"/>
    </source>
</evidence>
<dbReference type="GO" id="GO:0042840">
    <property type="term" value="P:D-glucuronate catabolic process"/>
    <property type="evidence" value="ECO:0007669"/>
    <property type="project" value="TreeGrafter"/>
</dbReference>
<evidence type="ECO:0000256" key="4">
    <source>
        <dbReference type="ARBA" id="ARBA00007389"/>
    </source>
</evidence>
<evidence type="ECO:0000256" key="8">
    <source>
        <dbReference type="ARBA" id="ARBA00023239"/>
    </source>
</evidence>
<keyword evidence="8 9" id="KW-0456">Lyase</keyword>
<comment type="function">
    <text evidence="2 9">Catalyzes the dehydration of D-mannonate.</text>
</comment>
<comment type="catalytic activity">
    <reaction evidence="1 9">
        <text>D-mannonate = 2-dehydro-3-deoxy-D-gluconate + H2O</text>
        <dbReference type="Rhea" id="RHEA:20097"/>
        <dbReference type="ChEBI" id="CHEBI:15377"/>
        <dbReference type="ChEBI" id="CHEBI:17767"/>
        <dbReference type="ChEBI" id="CHEBI:57990"/>
        <dbReference type="EC" id="4.2.1.8"/>
    </reaction>
</comment>
<evidence type="ECO:0000313" key="11">
    <source>
        <dbReference type="Proteomes" id="UP000199266"/>
    </source>
</evidence>
<comment type="pathway">
    <text evidence="3 9">Carbohydrate metabolism; pentose and glucuronate interconversion.</text>
</comment>
<dbReference type="PIRSF" id="PIRSF016049">
    <property type="entry name" value="Man_dehyd"/>
    <property type="match status" value="1"/>
</dbReference>
<dbReference type="Gene3D" id="3.20.20.150">
    <property type="entry name" value="Divalent-metal-dependent TIM barrel enzymes"/>
    <property type="match status" value="1"/>
</dbReference>
<dbReference type="EMBL" id="FNPD01000005">
    <property type="protein sequence ID" value="SDX88733.1"/>
    <property type="molecule type" value="Genomic_DNA"/>
</dbReference>
<gene>
    <name evidence="9" type="primary">uxuA</name>
    <name evidence="10" type="ORF">SAMN03080603_01003</name>
</gene>
<dbReference type="InterPro" id="IPR004628">
    <property type="entry name" value="Man_deHydtase"/>
</dbReference>
<comment type="cofactor">
    <cofactor evidence="9">
        <name>Fe(2+)</name>
        <dbReference type="ChEBI" id="CHEBI:29033"/>
    </cofactor>
    <cofactor evidence="9">
        <name>Mn(2+)</name>
        <dbReference type="ChEBI" id="CHEBI:29035"/>
    </cofactor>
</comment>
<dbReference type="GO" id="GO:0008198">
    <property type="term" value="F:ferrous iron binding"/>
    <property type="evidence" value="ECO:0007669"/>
    <property type="project" value="TreeGrafter"/>
</dbReference>